<gene>
    <name evidence="2" type="ORF">QQ020_23570</name>
</gene>
<comment type="caution">
    <text evidence="2">The sequence shown here is derived from an EMBL/GenBank/DDBJ whole genome shotgun (WGS) entry which is preliminary data.</text>
</comment>
<accession>A0ABT8LDD8</accession>
<dbReference type="InterPro" id="IPR018958">
    <property type="entry name" value="Knr4/Smi1-like_dom"/>
</dbReference>
<dbReference type="RefSeq" id="WP_346760420.1">
    <property type="nucleotide sequence ID" value="NZ_JAUJEB010000006.1"/>
</dbReference>
<reference evidence="2" key="1">
    <citation type="submission" date="2023-06" db="EMBL/GenBank/DDBJ databases">
        <title>Genomic of Agaribacillus aureum.</title>
        <authorList>
            <person name="Wang G."/>
        </authorList>
    </citation>
    <scope>NUCLEOTIDE SEQUENCE</scope>
    <source>
        <strain evidence="2">BMA12</strain>
    </source>
</reference>
<keyword evidence="3" id="KW-1185">Reference proteome</keyword>
<evidence type="ECO:0000259" key="1">
    <source>
        <dbReference type="SMART" id="SM00860"/>
    </source>
</evidence>
<dbReference type="Gene3D" id="3.40.1580.10">
    <property type="entry name" value="SMI1/KNR4-like"/>
    <property type="match status" value="1"/>
</dbReference>
<dbReference type="InterPro" id="IPR037883">
    <property type="entry name" value="Knr4/Smi1-like_sf"/>
</dbReference>
<dbReference type="SMART" id="SM00860">
    <property type="entry name" value="SMI1_KNR4"/>
    <property type="match status" value="1"/>
</dbReference>
<protein>
    <submittedName>
        <fullName evidence="2">SMI1/KNR4 family protein</fullName>
    </submittedName>
</protein>
<dbReference type="SUPFAM" id="SSF160631">
    <property type="entry name" value="SMI1/KNR4-like"/>
    <property type="match status" value="1"/>
</dbReference>
<dbReference type="Pfam" id="PF09346">
    <property type="entry name" value="SMI1_KNR4"/>
    <property type="match status" value="1"/>
</dbReference>
<dbReference type="EMBL" id="JAUJEB010000006">
    <property type="protein sequence ID" value="MDN5215081.1"/>
    <property type="molecule type" value="Genomic_DNA"/>
</dbReference>
<feature type="domain" description="Knr4/Smi1-like" evidence="1">
    <location>
        <begin position="21"/>
        <end position="129"/>
    </location>
</feature>
<proteinExistence type="predicted"/>
<evidence type="ECO:0000313" key="2">
    <source>
        <dbReference type="EMBL" id="MDN5215081.1"/>
    </source>
</evidence>
<dbReference type="Proteomes" id="UP001172083">
    <property type="component" value="Unassembled WGS sequence"/>
</dbReference>
<evidence type="ECO:0000313" key="3">
    <source>
        <dbReference type="Proteomes" id="UP001172083"/>
    </source>
</evidence>
<organism evidence="2 3">
    <name type="scientific">Agaribacillus aureus</name>
    <dbReference type="NCBI Taxonomy" id="3051825"/>
    <lineage>
        <taxon>Bacteria</taxon>
        <taxon>Pseudomonadati</taxon>
        <taxon>Bacteroidota</taxon>
        <taxon>Cytophagia</taxon>
        <taxon>Cytophagales</taxon>
        <taxon>Splendidivirgaceae</taxon>
        <taxon>Agaribacillus</taxon>
    </lineage>
</organism>
<sequence>MEIDNFIKKLKDFGSKVTISPLTEVEVTRIETILNRKLPGYYREFLLKVGLKQDVVWGLIERIEDFDPLEDFLPEGESKRFFRFGHNGGEDYWLLRNDDPNDKTIYEYDYYGDYEIKSLNKTFDDLLDEASQQLVENQDKLVDNSRKVWAVQFSIATNDENEIIDALKDEFGCILSKGIENTEVSPAGVICSEGKIELHRREILLKKQEYKDWETALYYFDWRESVSEMNTNSLIKRIEKQLKTNGLKVTLIDYGIMDSTE</sequence>
<name>A0ABT8LDD8_9BACT</name>